<dbReference type="AlphaFoldDB" id="A0A3B0QTA5"/>
<dbReference type="EMBL" id="UOEA01000069">
    <property type="protein sequence ID" value="VAV84600.1"/>
    <property type="molecule type" value="Genomic_DNA"/>
</dbReference>
<protein>
    <recommendedName>
        <fullName evidence="3">Response regulatory domain-containing protein</fullName>
    </recommendedName>
</protein>
<feature type="domain" description="Response regulatory" evidence="3">
    <location>
        <begin position="9"/>
        <end position="126"/>
    </location>
</feature>
<gene>
    <name evidence="4" type="ORF">MNBD_DELTA01-1812</name>
</gene>
<keyword evidence="2" id="KW-0902">Two-component regulatory system</keyword>
<dbReference type="SMART" id="SM00448">
    <property type="entry name" value="REC"/>
    <property type="match status" value="1"/>
</dbReference>
<dbReference type="InterPro" id="IPR001789">
    <property type="entry name" value="Sig_transdc_resp-reg_receiver"/>
</dbReference>
<name>A0A3B0QTA5_9ZZZZ</name>
<accession>A0A3B0QTA5</accession>
<organism evidence="4">
    <name type="scientific">hydrothermal vent metagenome</name>
    <dbReference type="NCBI Taxonomy" id="652676"/>
    <lineage>
        <taxon>unclassified sequences</taxon>
        <taxon>metagenomes</taxon>
        <taxon>ecological metagenomes</taxon>
    </lineage>
</organism>
<dbReference type="PANTHER" id="PTHR44591:SF14">
    <property type="entry name" value="PROTEIN PILG"/>
    <property type="match status" value="1"/>
</dbReference>
<evidence type="ECO:0000313" key="4">
    <source>
        <dbReference type="EMBL" id="VAV84600.1"/>
    </source>
</evidence>
<sequence>MISDKAAGRVLIVDDEETIGLGISEILKDEGFEAAYVVSGRDAVDAVKENPFNIVFMDIIMPGMNGLETFREIKKVSPGAIVILFTGYFRDAEQVIAEGVKEGMIDEFIRKPYFADEIIRSARKHAI</sequence>
<evidence type="ECO:0000259" key="3">
    <source>
        <dbReference type="PROSITE" id="PS50110"/>
    </source>
</evidence>
<dbReference type="PROSITE" id="PS50110">
    <property type="entry name" value="RESPONSE_REGULATORY"/>
    <property type="match status" value="1"/>
</dbReference>
<dbReference type="GO" id="GO:0000160">
    <property type="term" value="P:phosphorelay signal transduction system"/>
    <property type="evidence" value="ECO:0007669"/>
    <property type="project" value="UniProtKB-KW"/>
</dbReference>
<proteinExistence type="predicted"/>
<dbReference type="SUPFAM" id="SSF52172">
    <property type="entry name" value="CheY-like"/>
    <property type="match status" value="1"/>
</dbReference>
<dbReference type="CDD" id="cd00156">
    <property type="entry name" value="REC"/>
    <property type="match status" value="1"/>
</dbReference>
<dbReference type="InterPro" id="IPR011006">
    <property type="entry name" value="CheY-like_superfamily"/>
</dbReference>
<reference evidence="4" key="1">
    <citation type="submission" date="2018-06" db="EMBL/GenBank/DDBJ databases">
        <authorList>
            <person name="Zhirakovskaya E."/>
        </authorList>
    </citation>
    <scope>NUCLEOTIDE SEQUENCE</scope>
</reference>
<dbReference type="Pfam" id="PF00072">
    <property type="entry name" value="Response_reg"/>
    <property type="match status" value="1"/>
</dbReference>
<dbReference type="InterPro" id="IPR050595">
    <property type="entry name" value="Bact_response_regulator"/>
</dbReference>
<keyword evidence="1" id="KW-0597">Phosphoprotein</keyword>
<evidence type="ECO:0000256" key="2">
    <source>
        <dbReference type="ARBA" id="ARBA00023012"/>
    </source>
</evidence>
<dbReference type="PANTHER" id="PTHR44591">
    <property type="entry name" value="STRESS RESPONSE REGULATOR PROTEIN 1"/>
    <property type="match status" value="1"/>
</dbReference>
<evidence type="ECO:0000256" key="1">
    <source>
        <dbReference type="ARBA" id="ARBA00022553"/>
    </source>
</evidence>
<dbReference type="Gene3D" id="3.40.50.2300">
    <property type="match status" value="1"/>
</dbReference>